<keyword evidence="1" id="KW-0812">Transmembrane</keyword>
<feature type="transmembrane region" description="Helical" evidence="1">
    <location>
        <begin position="92"/>
        <end position="116"/>
    </location>
</feature>
<accession>A0AA96J657</accession>
<protein>
    <submittedName>
        <fullName evidence="2">Uncharacterized protein</fullName>
    </submittedName>
</protein>
<keyword evidence="1" id="KW-0472">Membrane</keyword>
<keyword evidence="1" id="KW-1133">Transmembrane helix</keyword>
<keyword evidence="4" id="KW-1185">Reference proteome</keyword>
<dbReference type="EMBL" id="CP134890">
    <property type="protein sequence ID" value="WNM22408.1"/>
    <property type="molecule type" value="Genomic_DNA"/>
</dbReference>
<evidence type="ECO:0000256" key="1">
    <source>
        <dbReference type="SAM" id="Phobius"/>
    </source>
</evidence>
<evidence type="ECO:0000313" key="3">
    <source>
        <dbReference type="EMBL" id="WNM22408.1"/>
    </source>
</evidence>
<evidence type="ECO:0000313" key="2">
    <source>
        <dbReference type="EMBL" id="WNM18357.1"/>
    </source>
</evidence>
<accession>A0AA96J1H8</accession>
<gene>
    <name evidence="3" type="ORF">RN605_03355</name>
    <name evidence="2" type="ORF">RN608_10055</name>
</gene>
<sequence>MTKRDLFRIVLKVFGLYFLIVTLFQVIPWNITNLVINISFDLILVLLFSLFVCFGLTYLLIFKSDFIIGFLGLDKGFDDDKIILGNTDFETFLRYSIAIIGLWLIIDFLSEFILDILNEFKSKLSNVEVFDRKTDYFWIFAKVINIIFGWLLLTNNKAIAKFINK</sequence>
<reference evidence="2 4" key="1">
    <citation type="submission" date="2023-09" db="EMBL/GenBank/DDBJ databases">
        <title>Flavobacterium sp. a novel bacteria isolate from Pepper rhizosphere.</title>
        <authorList>
            <person name="Peng Y."/>
            <person name="Lee J."/>
        </authorList>
    </citation>
    <scope>NUCLEOTIDE SEQUENCE</scope>
    <source>
        <strain evidence="2">PMR2A8</strain>
        <strain evidence="3 4">PMTSA4</strain>
    </source>
</reference>
<dbReference type="KEGG" id="fcj:RN605_03355"/>
<feature type="transmembrane region" description="Helical" evidence="1">
    <location>
        <begin position="9"/>
        <end position="28"/>
    </location>
</feature>
<feature type="transmembrane region" description="Helical" evidence="1">
    <location>
        <begin position="34"/>
        <end position="61"/>
    </location>
</feature>
<proteinExistence type="predicted"/>
<evidence type="ECO:0000313" key="4">
    <source>
        <dbReference type="Proteomes" id="UP001304515"/>
    </source>
</evidence>
<dbReference type="AlphaFoldDB" id="A0AA96J1H8"/>
<dbReference type="RefSeq" id="WP_313322219.1">
    <property type="nucleotide sequence ID" value="NZ_CP134878.1"/>
</dbReference>
<organism evidence="2">
    <name type="scientific">Flavobacterium capsici</name>
    <dbReference type="NCBI Taxonomy" id="3075618"/>
    <lineage>
        <taxon>Bacteria</taxon>
        <taxon>Pseudomonadati</taxon>
        <taxon>Bacteroidota</taxon>
        <taxon>Flavobacteriia</taxon>
        <taxon>Flavobacteriales</taxon>
        <taxon>Flavobacteriaceae</taxon>
        <taxon>Flavobacterium</taxon>
    </lineage>
</organism>
<dbReference type="Proteomes" id="UP001304515">
    <property type="component" value="Chromosome"/>
</dbReference>
<feature type="transmembrane region" description="Helical" evidence="1">
    <location>
        <begin position="136"/>
        <end position="153"/>
    </location>
</feature>
<dbReference type="EMBL" id="CP134878">
    <property type="protein sequence ID" value="WNM18357.1"/>
    <property type="molecule type" value="Genomic_DNA"/>
</dbReference>
<name>A0AA96J1H8_9FLAO</name>